<feature type="domain" description="AIG1-type G" evidence="4">
    <location>
        <begin position="41"/>
        <end position="186"/>
    </location>
</feature>
<protein>
    <recommendedName>
        <fullName evidence="4">AIG1-type G domain-containing protein</fullName>
    </recommendedName>
</protein>
<name>A0A8C2I7Q9_CYPCA</name>
<dbReference type="Gene3D" id="3.40.50.300">
    <property type="entry name" value="P-loop containing nucleotide triphosphate hydrolases"/>
    <property type="match status" value="1"/>
</dbReference>
<dbReference type="InterPro" id="IPR027417">
    <property type="entry name" value="P-loop_NTPase"/>
</dbReference>
<dbReference type="PANTHER" id="PTHR10903:SF107">
    <property type="entry name" value="GTPASE IMAP FAMILY MEMBER 4-LIKE-RELATED"/>
    <property type="match status" value="1"/>
</dbReference>
<evidence type="ECO:0000256" key="3">
    <source>
        <dbReference type="ARBA" id="ARBA00023134"/>
    </source>
</evidence>
<dbReference type="PANTHER" id="PTHR10903">
    <property type="entry name" value="GTPASE, IMAP FAMILY MEMBER-RELATED"/>
    <property type="match status" value="1"/>
</dbReference>
<evidence type="ECO:0000256" key="1">
    <source>
        <dbReference type="ARBA" id="ARBA00008535"/>
    </source>
</evidence>
<dbReference type="InterPro" id="IPR006703">
    <property type="entry name" value="G_AIG1"/>
</dbReference>
<keyword evidence="3" id="KW-0342">GTP-binding</keyword>
<dbReference type="Pfam" id="PF04548">
    <property type="entry name" value="AIG1"/>
    <property type="match status" value="1"/>
</dbReference>
<dbReference type="Ensembl" id="ENSCCRT00020083167.1">
    <property type="protein sequence ID" value="ENSCCRP00020075845.1"/>
    <property type="gene ID" value="ENSCCRG00020035311.1"/>
</dbReference>
<dbReference type="GO" id="GO:0005525">
    <property type="term" value="F:GTP binding"/>
    <property type="evidence" value="ECO:0007669"/>
    <property type="project" value="UniProtKB-KW"/>
</dbReference>
<evidence type="ECO:0000313" key="5">
    <source>
        <dbReference type="Ensembl" id="ENSCCRP00020075845.1"/>
    </source>
</evidence>
<evidence type="ECO:0000259" key="4">
    <source>
        <dbReference type="Pfam" id="PF04548"/>
    </source>
</evidence>
<dbReference type="Proteomes" id="UP000694701">
    <property type="component" value="Unplaced"/>
</dbReference>
<organism evidence="5 6">
    <name type="scientific">Cyprinus carpio</name>
    <name type="common">Common carp</name>
    <dbReference type="NCBI Taxonomy" id="7962"/>
    <lineage>
        <taxon>Eukaryota</taxon>
        <taxon>Metazoa</taxon>
        <taxon>Chordata</taxon>
        <taxon>Craniata</taxon>
        <taxon>Vertebrata</taxon>
        <taxon>Euteleostomi</taxon>
        <taxon>Actinopterygii</taxon>
        <taxon>Neopterygii</taxon>
        <taxon>Teleostei</taxon>
        <taxon>Ostariophysi</taxon>
        <taxon>Cypriniformes</taxon>
        <taxon>Cyprinidae</taxon>
        <taxon>Cyprininae</taxon>
        <taxon>Cyprinus</taxon>
    </lineage>
</organism>
<keyword evidence="2" id="KW-0547">Nucleotide-binding</keyword>
<accession>A0A8C2I7Q9</accession>
<reference evidence="5" key="1">
    <citation type="submission" date="2025-08" db="UniProtKB">
        <authorList>
            <consortium name="Ensembl"/>
        </authorList>
    </citation>
    <scope>IDENTIFICATION</scope>
</reference>
<dbReference type="SUPFAM" id="SSF52540">
    <property type="entry name" value="P-loop containing nucleoside triphosphate hydrolases"/>
    <property type="match status" value="1"/>
</dbReference>
<sequence>VLASPCLLRHFSEFCLVLLGYGEAGKSSTGNTILGRQRHGEVGGQQVSIIDTPGWWKHLPIEQTSELNKDEISQSASLSISGPVAYILVLRADCSFKEQERRAMEDHLMLLGSTVWDHSIVLFIFGDLLGDIAIEQHIECEGKALQWPVDRCGNRYHVFNNKAKGESHQVRDLLEKIEGMIAINSECGDKDMQVLQDVTERRKLEEDRANTRQKIRTHSGGICKRDATTQYFQGKINKSNNQINK</sequence>
<evidence type="ECO:0000256" key="2">
    <source>
        <dbReference type="ARBA" id="ARBA00022741"/>
    </source>
</evidence>
<dbReference type="InterPro" id="IPR045058">
    <property type="entry name" value="GIMA/IAN/Toc"/>
</dbReference>
<dbReference type="AlphaFoldDB" id="A0A8C2I7Q9"/>
<proteinExistence type="inferred from homology"/>
<evidence type="ECO:0000313" key="6">
    <source>
        <dbReference type="Proteomes" id="UP000694701"/>
    </source>
</evidence>
<comment type="similarity">
    <text evidence="1">Belongs to the TRAFAC class TrmE-Era-EngA-EngB-Septin-like GTPase superfamily. AIG1/Toc34/Toc159-like paraseptin GTPase family. IAN subfamily.</text>
</comment>